<evidence type="ECO:0000313" key="8">
    <source>
        <dbReference type="EMBL" id="MDC9597788.1"/>
    </source>
</evidence>
<feature type="domain" description="Filamentous haemagglutinin FhaB/tRNA nuclease CdiA-like TPS" evidence="7">
    <location>
        <begin position="88"/>
        <end position="208"/>
    </location>
</feature>
<dbReference type="SMART" id="SM00912">
    <property type="entry name" value="Haemagg_act"/>
    <property type="match status" value="1"/>
</dbReference>
<dbReference type="NCBIfam" id="TIGR01731">
    <property type="entry name" value="fil_hemag_20aa"/>
    <property type="match status" value="32"/>
</dbReference>
<dbReference type="Pfam" id="PF13332">
    <property type="entry name" value="Fil_haemagg_2"/>
    <property type="match status" value="3"/>
</dbReference>
<evidence type="ECO:0000256" key="6">
    <source>
        <dbReference type="SAM" id="MobiDB-lite"/>
    </source>
</evidence>
<protein>
    <submittedName>
        <fullName evidence="8">Hemagglutinin repeat-containing protein</fullName>
    </submittedName>
</protein>
<keyword evidence="4" id="KW-0843">Virulence</keyword>
<sequence length="4566" mass="481803">MNKHCYRVIFNKTRQMLMVVSELVSSHTAGQARDRISVPSLSATRVALTPLVFGVSLALGLVSLSAQAGIVADTNAPGTQQPSVISTANGIPQINIQTPNGDGVSRNQYSQFDVAQRGAILNNSGINTKTELGGLITANPWLAQGEAKIILNEVNSRNPSQLNGFIEVAGQRADVIIANPAGITCQGCGFINASQTTLAAGKTLLEGGRLKGFEVDETHQGLIRVEGKGLNDTGSDYTRLIGRAVNINAKLHASHLIVTTGRNRVDAQGNVTDVLSDSQKNKPTFSLDVAAVGGMYANKIKLVGTEQGVGVRNAGQLGAQAGNLTLDGQGKLTNSGAITASAEVVIRSQGALANQGDITAGQDITLNTRHEIENPGRVLAGRHLAIDSAAFGSGEKGKLIAGVDKSGQQTQSGNLTIKNRGFLSNKGTIAASDNLTVDNQGDLTNQGRLSAGSHKPGSLKLNSGGHLTNSGTIDASAEVKVENQGNFINQGDITAGQNIAVNTRDHLDNQGRMLAGRHLAIHSASLASHNTVQRLADRQPHPVLAAGADKEGKLTQPGNLTLDIQGKLDNHGIVTASDTIDIQNNAALTNTGDISAGKVMTIKTPGALTNQGKMLAGYHLAIQSAALISGQNGLLSAGTNKTQPGKLTLNSRGQLVNQGRMTATEDIVIEEPATLDNQGEINADRHIRITTPGKLTNQGKVLAGHNLDIHSASLESGQNGVLAAGVDKTPPGKLKIQSQGKLDNHGIITATESVHIQHEGAFSHSGDITAGDDITIKARDHLDNHGKMRAGRHLDIHSAALESGQNGILAAGTDDQGNLTRPGNLILNSRGRLVNQGVITASDDVTIENQAALENWGEISADRDIKITTPGTLTNQGKVLAGHDLDIHSADVDNQTAGKLAAGRDKTQPGNLKIQSQGKLDNQGIITASESVHIEHEGAFNHSGDITSGGDITLKARDDLDNTGKMRAGRHLNIDSAAFVSRQNAVLAAGTDDRGNLIRPGNLILNSRGRLVNQGIMTASDDITLDNQAALENPGEISAGHDIRITTPGTLTNQGKVLAGHLLDIHSADLDNQTAGKLAAGRGKTQPGTLKIQGQGKLDNQGIITASESVHIEHEGAFNHSGDITAGGDITLKARDVLDNAGKVLAGRNLNIHSATLVSHQKGVLAAGTDDRGNLIQPGNLIINSRGQLVNQGMMTASDDIDIQNQAELKNQGEISSGRDIKLNTPSHLTNQGKVLAGHHLDIHSADLDNQQESQLAAGRDKTQPGTLKIQGQGKLDNRGIITASDHIHIENESTFSHSGDITAGGDITLKARDAVDNAGKVLAGRHLNIHSAALVSYQNGVLAAGTDDQGKLTRPGNLIIDSRGQLVNQGVMTASDDIDIQNQAELKNQGEISAGRDIKLNTPGNLINQGRVLAGHHLDIHSATLENQKKGELAAGADAHGKPTQPGNLTLNSRGQLVNLGVMVASDDIAIDNQADLENTGEMSTGRDIRLKTPGHLANPGKMLAGRHLNIHSAALSNQENGVLAAGVDKEGRLSQPGDLTLHSPGELTNLGLITASDTMTVQDQSKLDNQGNMIAGWDLSINIHDHLVNQGNLQAGHHLDITSASLDNAKNAVLAAGIDHDGEPAQSGNLVLHSRGQLTNRGVIRAAGDVSLPDQGNLMNEGDITAGQDMTITTRRHLDNQGRILAGRHLESQSASLYSHQGSTLAAGMDNALRLTRHGNLTLKTTEEARLHGQNLAHDRLSVNAKDLSLAGSQTEAGDLTLTSGTQLHLQDAHVSARQHLTLSAPERIDNTRGRLRAETLTLRSQILNNQQGKITQTGSQSFILDHTAGIDNTAGIIESRGQDLTLKAQHMTNDNGRLIHAGTGVMAIDTAHFQGNAGRLISDGTLKLAGGDYHLVNSETSAQYITAHIQSLDHRSGTMTQRGTGAMTLAVQQELDNGSGTMSANGPVQVNAAALNNRAGQLIAAEDGQLQVTVKNRLNNQQGQLVASAGMTVMADDIDNRQGKIAASNGDITLTTGQLTNIEGKIAGQHNLQLTAQAINNEKGQIRAGTADINTHQQQLNNTAGSIAAERQMTLRTGELLNRYGSIHSGQNLTIDTHGQQLDNRDSDQNGGVFSQGALRLTVADLNNQSGHIESHGGLNMSGNTLLNQHGQLLGGKDTQLRVDMLNNDQGLLQSGGKLTLNAKSLMNRNSGDHHGITSKQAMILNTGALDNESGVVASLGSLTITADNIHNRLGLLAAQTRFALTGQRLDNQSGRITARQNLSVDTQGQTLDNTDGVIDSQAELKVKSGDLKNQRGTLHGKSATLTAKQLDNRQQGKILSESGLHIDADALLNTQGQILALGNLKAQVNHHMDNTAGLIRSGGDTELSAQAIHNQETQQQDKGIEGKHVLATADTLHNAKGQLFATENAILKLASVLDNTHGQLQANQQLTIQGSQLAVTNTAGEINAGKALTVDAGAATGDGKLRSLGDIQLTLLKDFIHTGEIMANGRLRLSIQGNVINNGLISAGTLAGEADNLTNEATGKILADHHQWTVNNTLVNTGLLDGGQTYLRAAELTNQGTGRIYGDHIAIEAGTLNNWGDAETKAKGQSAVIAARQRLDLGVGTLNNQSHSLIYSDGDFAFGGKLDDQYRASGKGNVINNHSAYMEAMGEMRLAADTINNVNDHFETQLERISQTPMEEYQVWGQRYDTKNHRITIDNDEVDHACVDDLGCRDNFQIYRYTRTTEETRVKATDPAKILAGQNLIIDTTTLTNDKSQVAAGGLLTVTGGEINNLDMPSERYITDKGQVENFWRIKKKGRDRQGWGSSHYEPPAQIQTITLTPGTVRSSQGTVTLDGQRPADYQGTVTQITPVRGGKINAGLTETATLSREVALRPGQRLEVIIPPAAVTGQKAAITGGTAETPVIAGEKLTERGKTVTVGERSTVGGKLTGVGEKYTGLDEKITNVGEKSMGVDEKITNVGEKPTGVAERIPHVGEKPLIVRTEVPNYQLPDNSLFKLNLPPENTPPTSAMAAIDNLPLVETDPQFTQLKKWLGTDYMQQQLRWDHNNMHKRLGDGFYEQRLIREQVINMTGKRYLPGHQNDEEQFKALMNAGVRAQHAFNLAPGIALNAEQMAHLTEDMVWLVNATVTLPDGRRQTVLVPQVYVRTQAGSLDGTGALLSGSQVNVQLRGDLLNQGRIIGQDINILAENIRHQGGLLQGNQVDLQARTDMVQRGGAMGASQSLTIGAGNTIDIASTTRGGENQVGNNQFSTTYVDNVAQVYVQGADGKLHLRAGKDIYTSAAQLMSQGQHSEIQLDAGRDIQFGTAKTAQGEHLEWHRDNYLTHTASGETGTDIDSAGQVSLRAGRDVNLRASGITAGKTLQVAAGRDVSVVAGEQQQTHDEYRKVKGSNSWVSSATTTTREQYDRTQAVSSTLSGNTVSIQSGQDTTVQGSNVVGTQDVALQAGQNLTLTTAEETHHQFTQQEEKKSGLMGTGGVGFTIGSSTLKQSNDSDTTLQKGSTVGSSDGQVTLRAGEQVIVHGSDIIASKDIDIEAKEVAVTAAKNSHTELSKTEQKQSGLTLALSGAVGSAVNTAVQTANEAKDTQDSRLQALKGTQSVLSGAQGYQAWQLSQAEAAKADAINQAGGNAEKPTDTIGIQLSYGSQSAKSETRTEQTQSQDSQLNAGRDIRITAKGDKAQADSGNIQIAGSSLKAGRDVTLDAKRDIVLQSAENTQTTRGENSSKGGSVGVGLTAGQGGYGIKFSASVNKGKGHETGDGVTHSETLIDAGNQVSLTSGQDTTLKGAQVSGEKVTADIGRNLHLQSEQDKDNYDAKQENISAGASFTYGSMSGSASVNASRDNIHSQFESVNEQTGIFAGQGGFDIQVGEHTQLDGAVIASHAEKDKNRLETGTLGFSDIENKAEYKSEHQSVGISTGGAVGSQLGSNMVSNMLAGTNKSDSKSSTTHAAVSDGTIVVRDADKQKQAVSDLSRDTDNAANGLSPIFDKEKEQRRLAQAQAIAQIGTQVLDIYSTHEAIKATKTATEKLKDPHTQQALKQQAEAQLRQENEEITAGSIADRAHKIAYDAALKAQGAEVGGGQRQAVTAVVTALQGLAGGDIKAALAGGAAPYLANAVKALTYGGKPYEQLTAEEKATNLVAHAILGGVIAEMKGGSATAGATGAVSGELAASAIASALYPAKNLSELSPDEKEKVSNLSTLAGGIAAGLATNSTAGGVSGAQTAKNAVESNYLHADQIDDFAARAKGCEARGDCKQLVKEMEDLSLRQQQELIAVCASNPAACKEKYGDIPANGLLVRQAIDRVLGEDVPSRMKNDMSSLLAQQIEAEGVVSSTEFAHQLISRYGIDKQQAEILAGAAMAAVTGGMNSKGTKPSSSNAVTDNKGANAAKGQQVNTGNSGTKAPQNQTGKTSERVIPENFTAEVSKHNTQVGLLNKKKTSISGAHKQDAFLESVERLGAKVTNKITDKKYPGLIEYSYQLPSVDRAGKPTGYKKTQSKTTYDSRILSDDKVLKMSTQAAKQSKDYFISNPDKREYSTKVDGYWFRVTKDAKSGEISNAFITMPSRNIP</sequence>
<feature type="region of interest" description="Disordered" evidence="6">
    <location>
        <begin position="4364"/>
        <end position="4412"/>
    </location>
</feature>
<dbReference type="NCBIfam" id="TIGR01901">
    <property type="entry name" value="adhes_NPXG"/>
    <property type="match status" value="1"/>
</dbReference>
<dbReference type="RefSeq" id="WP_273576335.1">
    <property type="nucleotide sequence ID" value="NZ_JAQRFN010000017.1"/>
</dbReference>
<dbReference type="InterPro" id="IPR008638">
    <property type="entry name" value="FhaB/CdiA-like_TPS"/>
</dbReference>
<dbReference type="InterPro" id="IPR006914">
    <property type="entry name" value="VENN_dom"/>
</dbReference>
<dbReference type="InterPro" id="IPR024973">
    <property type="entry name" value="ESPR"/>
</dbReference>
<dbReference type="InterPro" id="IPR012334">
    <property type="entry name" value="Pectin_lyas_fold"/>
</dbReference>
<dbReference type="Proteomes" id="UP001220225">
    <property type="component" value="Unassembled WGS sequence"/>
</dbReference>
<evidence type="ECO:0000256" key="2">
    <source>
        <dbReference type="ARBA" id="ARBA00022656"/>
    </source>
</evidence>
<evidence type="ECO:0000256" key="3">
    <source>
        <dbReference type="ARBA" id="ARBA00022913"/>
    </source>
</evidence>
<dbReference type="InterPro" id="IPR011050">
    <property type="entry name" value="Pectin_lyase_fold/virulence"/>
</dbReference>
<dbReference type="InterPro" id="IPR010069">
    <property type="entry name" value="CdiA_FHA1_rpt"/>
</dbReference>
<gene>
    <name evidence="8" type="ORF">PSI14_13245</name>
</gene>
<evidence type="ECO:0000256" key="1">
    <source>
        <dbReference type="ARBA" id="ARBA00004219"/>
    </source>
</evidence>
<dbReference type="Pfam" id="PF13018">
    <property type="entry name" value="ESPR"/>
    <property type="match status" value="1"/>
</dbReference>
<dbReference type="Pfam" id="PF04829">
    <property type="entry name" value="PT-VENN"/>
    <property type="match status" value="1"/>
</dbReference>
<evidence type="ECO:0000256" key="5">
    <source>
        <dbReference type="ARBA" id="ARBA00024043"/>
    </source>
</evidence>
<dbReference type="Pfam" id="PF05594">
    <property type="entry name" value="Fil_haemagg"/>
    <property type="match status" value="23"/>
</dbReference>
<evidence type="ECO:0000313" key="9">
    <source>
        <dbReference type="Proteomes" id="UP001220225"/>
    </source>
</evidence>
<comment type="caution">
    <text evidence="8">The sequence shown here is derived from an EMBL/GenBank/DDBJ whole genome shotgun (WGS) entry which is preliminary data.</text>
</comment>
<comment type="subcellular location">
    <subcellularLocation>
        <location evidence="1">Target cell</location>
        <location evidence="1">Target cell cytoplasm</location>
    </subcellularLocation>
</comment>
<dbReference type="CDD" id="cd20686">
    <property type="entry name" value="CdiA-CT_Ec-like"/>
    <property type="match status" value="1"/>
</dbReference>
<feature type="compositionally biased region" description="Polar residues" evidence="6">
    <location>
        <begin position="3645"/>
        <end position="3666"/>
    </location>
</feature>
<name>A0ABT5LVB8_9GAMM</name>
<evidence type="ECO:0000259" key="7">
    <source>
        <dbReference type="SMART" id="SM00912"/>
    </source>
</evidence>
<feature type="compositionally biased region" description="Polar residues" evidence="6">
    <location>
        <begin position="4388"/>
        <end position="4408"/>
    </location>
</feature>
<keyword evidence="2" id="KW-0800">Toxin</keyword>
<dbReference type="Gene3D" id="2.160.20.10">
    <property type="entry name" value="Single-stranded right-handed beta-helix, Pectin lyase-like"/>
    <property type="match status" value="1"/>
</dbReference>
<keyword evidence="3" id="KW-1266">Target cell cytoplasm</keyword>
<dbReference type="Pfam" id="PF05860">
    <property type="entry name" value="TPS"/>
    <property type="match status" value="1"/>
</dbReference>
<comment type="similarity">
    <text evidence="5">In the N-terminal section; belongs to the CdiA toxin family.</text>
</comment>
<feature type="compositionally biased region" description="Polar residues" evidence="6">
    <location>
        <begin position="4367"/>
        <end position="4379"/>
    </location>
</feature>
<keyword evidence="9" id="KW-1185">Reference proteome</keyword>
<evidence type="ECO:0000256" key="4">
    <source>
        <dbReference type="ARBA" id="ARBA00023026"/>
    </source>
</evidence>
<feature type="region of interest" description="Disordered" evidence="6">
    <location>
        <begin position="3488"/>
        <end position="3510"/>
    </location>
</feature>
<organism evidence="8 9">
    <name type="scientific">Xenorhabdus anantnagensis</name>
    <dbReference type="NCBI Taxonomy" id="3025875"/>
    <lineage>
        <taxon>Bacteria</taxon>
        <taxon>Pseudomonadati</taxon>
        <taxon>Pseudomonadota</taxon>
        <taxon>Gammaproteobacteria</taxon>
        <taxon>Enterobacterales</taxon>
        <taxon>Morganellaceae</taxon>
        <taxon>Xenorhabdus</taxon>
    </lineage>
</organism>
<reference evidence="8 9" key="1">
    <citation type="submission" date="2023-02" db="EMBL/GenBank/DDBJ databases">
        <title>Entomopathogenic bacteria.</title>
        <authorList>
            <person name="Machado R.A."/>
        </authorList>
    </citation>
    <scope>NUCLEOTIDE SEQUENCE [LARGE SCALE GENOMIC DNA]</scope>
    <source>
        <strain evidence="8 9">XENO-2</strain>
    </source>
</reference>
<feature type="region of interest" description="Disordered" evidence="6">
    <location>
        <begin position="3645"/>
        <end position="3669"/>
    </location>
</feature>
<accession>A0ABT5LVB8</accession>
<dbReference type="InterPro" id="IPR008619">
    <property type="entry name" value="Filamentous_hemagglutn_rpt"/>
</dbReference>
<dbReference type="SUPFAM" id="SSF51126">
    <property type="entry name" value="Pectin lyase-like"/>
    <property type="match status" value="1"/>
</dbReference>
<proteinExistence type="inferred from homology"/>
<dbReference type="EMBL" id="JAQRFN010000017">
    <property type="protein sequence ID" value="MDC9597788.1"/>
    <property type="molecule type" value="Genomic_DNA"/>
</dbReference>
<dbReference type="InterPro" id="IPR025157">
    <property type="entry name" value="Hemagglutinin_rpt"/>
</dbReference>